<accession>A0AAV0VLA0</accession>
<keyword evidence="3" id="KW-1185">Reference proteome</keyword>
<evidence type="ECO:0000259" key="1">
    <source>
        <dbReference type="PROSITE" id="PS50878"/>
    </source>
</evidence>
<dbReference type="InterPro" id="IPR000477">
    <property type="entry name" value="RT_dom"/>
</dbReference>
<dbReference type="Pfam" id="PF14529">
    <property type="entry name" value="Exo_endo_phos_2"/>
    <property type="match status" value="1"/>
</dbReference>
<evidence type="ECO:0000313" key="3">
    <source>
        <dbReference type="Proteomes" id="UP001160148"/>
    </source>
</evidence>
<gene>
    <name evidence="2" type="ORF">MEUPH1_LOCUS1447</name>
</gene>
<dbReference type="CDD" id="cd01650">
    <property type="entry name" value="RT_nLTR_like"/>
    <property type="match status" value="1"/>
</dbReference>
<organism evidence="2 3">
    <name type="scientific">Macrosiphum euphorbiae</name>
    <name type="common">potato aphid</name>
    <dbReference type="NCBI Taxonomy" id="13131"/>
    <lineage>
        <taxon>Eukaryota</taxon>
        <taxon>Metazoa</taxon>
        <taxon>Ecdysozoa</taxon>
        <taxon>Arthropoda</taxon>
        <taxon>Hexapoda</taxon>
        <taxon>Insecta</taxon>
        <taxon>Pterygota</taxon>
        <taxon>Neoptera</taxon>
        <taxon>Paraneoptera</taxon>
        <taxon>Hemiptera</taxon>
        <taxon>Sternorrhyncha</taxon>
        <taxon>Aphidomorpha</taxon>
        <taxon>Aphidoidea</taxon>
        <taxon>Aphididae</taxon>
        <taxon>Macrosiphini</taxon>
        <taxon>Macrosiphum</taxon>
    </lineage>
</organism>
<dbReference type="SUPFAM" id="SSF56219">
    <property type="entry name" value="DNase I-like"/>
    <property type="match status" value="1"/>
</dbReference>
<dbReference type="InterPro" id="IPR036691">
    <property type="entry name" value="Endo/exonu/phosph_ase_sf"/>
</dbReference>
<feature type="domain" description="Reverse transcriptase" evidence="1">
    <location>
        <begin position="469"/>
        <end position="733"/>
    </location>
</feature>
<proteinExistence type="predicted"/>
<dbReference type="Pfam" id="PF00078">
    <property type="entry name" value="RVT_1"/>
    <property type="match status" value="1"/>
</dbReference>
<comment type="caution">
    <text evidence="2">The sequence shown here is derived from an EMBL/GenBank/DDBJ whole genome shotgun (WGS) entry which is preliminary data.</text>
</comment>
<dbReference type="GO" id="GO:0071897">
    <property type="term" value="P:DNA biosynthetic process"/>
    <property type="evidence" value="ECO:0007669"/>
    <property type="project" value="UniProtKB-ARBA"/>
</dbReference>
<dbReference type="Proteomes" id="UP001160148">
    <property type="component" value="Unassembled WGS sequence"/>
</dbReference>
<dbReference type="InterPro" id="IPR043502">
    <property type="entry name" value="DNA/RNA_pol_sf"/>
</dbReference>
<dbReference type="AlphaFoldDB" id="A0AAV0VLA0"/>
<reference evidence="2 3" key="1">
    <citation type="submission" date="2023-01" db="EMBL/GenBank/DDBJ databases">
        <authorList>
            <person name="Whitehead M."/>
        </authorList>
    </citation>
    <scope>NUCLEOTIDE SEQUENCE [LARGE SCALE GENOMIC DNA]</scope>
</reference>
<dbReference type="Gene3D" id="3.60.10.10">
    <property type="entry name" value="Endonuclease/exonuclease/phosphatase"/>
    <property type="match status" value="1"/>
</dbReference>
<sequence>MDELRILQWNCNGITNKTYELAEFTRKNKIDIILLGETRLNETAPLKLPNYYTYRTDRPPKPECPSSGGTAILVKNNIIHEEIIIKTKLDSTTIAMAIGAKTVRVSAVYKSPGDKIEIKDIDALTNGTESFIIAGDLNAKHPSWHSRRTNQTGKILLDHMERNGQYTICAPDSPTHFPFIPHHNPDVLDITLTNLQQDMTISNFNDLSSDHNPILITINKSPKTNTPPLANRRINWKKFKAEMTMHPLKHQAITNPKEIEDNIEKLTKSIQKALSNNSSLLNQPNRTPISPEILLEIETKRILRKRWQQTHDPTYKKMYNAQINYVKKLLQTHRQEEWDTFTQTLNFEDKSIYKLNRRLLRKKPACAPLKTTSGIRIFDEKLKAELFADTMSTQFSNNPGPPNKEVEHSIQIINDDQTPNNDYITPNEVLDIIKKLPKAKAPGMDQITNTTLKNLPSSSIITLARIYTACLRYSYFPKYWKTAAVIMIPKPGKLHSAPENYRPISLLNTMSKILEKLILFRLKKYIEPRPEQHAFRTGHSTTLQLTKLIDDLSVSQGRKQRTAALFLDMEKAFDRVWHNGLIHKLLGTRTPINLVKLIKSFLTNRQFFIKISHHQSTTRQIEAGVPQGSCLSPLLYTVFINDLPSEPQVSTSLFADDTMFHTSNKNATYAILRLQRQINITTRWLTQWRLRLNVSKTVAILFGTKATTKLKKITIHNTEINWSRDAKYLGVTLNKSLSLHNHIEDIINKAKRSRAALYPLLNSKSHIPINARLSLFKIYIRPILLYAAPAWGPKISRSNWKKIEAVQNVGLRSITAIPPYQSNKSLLAITKIPSIEEDARKATTIMFNKNTRSLYPHIQKLGVPDPEDPICKSRPFYFKK</sequence>
<dbReference type="PANTHER" id="PTHR36688">
    <property type="entry name" value="ENDO/EXONUCLEASE/PHOSPHATASE DOMAIN-CONTAINING PROTEIN"/>
    <property type="match status" value="1"/>
</dbReference>
<dbReference type="InterPro" id="IPR005135">
    <property type="entry name" value="Endo/exonuclease/phosphatase"/>
</dbReference>
<dbReference type="SUPFAM" id="SSF56672">
    <property type="entry name" value="DNA/RNA polymerases"/>
    <property type="match status" value="1"/>
</dbReference>
<dbReference type="PANTHER" id="PTHR36688:SF2">
    <property type="entry name" value="ENDONUCLEASE_EXONUCLEASE_PHOSPHATASE DOMAIN-CONTAINING PROTEIN"/>
    <property type="match status" value="1"/>
</dbReference>
<dbReference type="PROSITE" id="PS50878">
    <property type="entry name" value="RT_POL"/>
    <property type="match status" value="1"/>
</dbReference>
<dbReference type="EMBL" id="CARXXK010000001">
    <property type="protein sequence ID" value="CAI6344295.1"/>
    <property type="molecule type" value="Genomic_DNA"/>
</dbReference>
<dbReference type="GO" id="GO:0003824">
    <property type="term" value="F:catalytic activity"/>
    <property type="evidence" value="ECO:0007669"/>
    <property type="project" value="InterPro"/>
</dbReference>
<dbReference type="InterPro" id="IPR052560">
    <property type="entry name" value="RdDP_mobile_element"/>
</dbReference>
<name>A0AAV0VLA0_9HEMI</name>
<protein>
    <recommendedName>
        <fullName evidence="1">Reverse transcriptase domain-containing protein</fullName>
    </recommendedName>
</protein>
<evidence type="ECO:0000313" key="2">
    <source>
        <dbReference type="EMBL" id="CAI6344295.1"/>
    </source>
</evidence>